<sequence>MSTVFTGAIQDVDDPRDHEVDMAKMNMDMADLTGSFDVTVNPPTGLNQPYELKHCYNQLQINSCVPNAVALAYRFELQRQQAADPSFKPSRLFLYYVARYAAANATAQDKSPDGVVKATFYEGLAKTPPTAPMVEDKGAMPREVIRIVTTLGVASEAENVVDILSTHSSWPYDEGIVSQVPYPQTFQAATLHKGLNYARPHLDHKMSDHSINCWKGCIKSGYPVVFAFLVFPSLWDKGYDPRQDPFVLTLPRETDVNQHTAGHCVVAIGWNDSVSTGNGVTEGCFLIQNSWGEIGLNGKGQFWLPYTWFSRAGYLYNPWTFMKGVPKG</sequence>
<accession>A0ABY6U3V5</accession>
<keyword evidence="2" id="KW-1185">Reference proteome</keyword>
<comment type="caution">
    <text evidence="1">The sequence shown here is derived from an EMBL/GenBank/DDBJ whole genome shotgun (WGS) entry which is preliminary data.</text>
</comment>
<organism evidence="1 2">
    <name type="scientific">Bionectria ochroleuca</name>
    <name type="common">Gliocladium roseum</name>
    <dbReference type="NCBI Taxonomy" id="29856"/>
    <lineage>
        <taxon>Eukaryota</taxon>
        <taxon>Fungi</taxon>
        <taxon>Dikarya</taxon>
        <taxon>Ascomycota</taxon>
        <taxon>Pezizomycotina</taxon>
        <taxon>Sordariomycetes</taxon>
        <taxon>Hypocreomycetidae</taxon>
        <taxon>Hypocreales</taxon>
        <taxon>Bionectriaceae</taxon>
        <taxon>Clonostachys</taxon>
    </lineage>
</organism>
<dbReference type="InterPro" id="IPR038765">
    <property type="entry name" value="Papain-like_cys_pep_sf"/>
</dbReference>
<evidence type="ECO:0008006" key="3">
    <source>
        <dbReference type="Google" id="ProtNLM"/>
    </source>
</evidence>
<evidence type="ECO:0000313" key="2">
    <source>
        <dbReference type="Proteomes" id="UP000766486"/>
    </source>
</evidence>
<dbReference type="CDD" id="cd02619">
    <property type="entry name" value="Peptidase_C1"/>
    <property type="match status" value="1"/>
</dbReference>
<dbReference type="SUPFAM" id="SSF54001">
    <property type="entry name" value="Cysteine proteinases"/>
    <property type="match status" value="1"/>
</dbReference>
<evidence type="ECO:0000313" key="1">
    <source>
        <dbReference type="EMBL" id="VUC24587.1"/>
    </source>
</evidence>
<dbReference type="Proteomes" id="UP000766486">
    <property type="component" value="Unassembled WGS sequence"/>
</dbReference>
<protein>
    <recommendedName>
        <fullName evidence="3">Peptidase C1A papain C-terminal domain-containing protein</fullName>
    </recommendedName>
</protein>
<gene>
    <name evidence="1" type="ORF">CLO192961_LOCUS143244</name>
</gene>
<proteinExistence type="predicted"/>
<dbReference type="EMBL" id="CABFNS010000720">
    <property type="protein sequence ID" value="VUC24587.1"/>
    <property type="molecule type" value="Genomic_DNA"/>
</dbReference>
<name>A0ABY6U3V5_BIOOC</name>
<reference evidence="1 2" key="1">
    <citation type="submission" date="2019-06" db="EMBL/GenBank/DDBJ databases">
        <authorList>
            <person name="Broberg M."/>
        </authorList>
    </citation>
    <scope>NUCLEOTIDE SEQUENCE [LARGE SCALE GENOMIC DNA]</scope>
</reference>
<dbReference type="Gene3D" id="3.90.70.10">
    <property type="entry name" value="Cysteine proteinases"/>
    <property type="match status" value="1"/>
</dbReference>